<dbReference type="Gene3D" id="1.10.238.10">
    <property type="entry name" value="EF-hand"/>
    <property type="match status" value="1"/>
</dbReference>
<keyword evidence="3" id="KW-1185">Reference proteome</keyword>
<comment type="caution">
    <text evidence="2">The sequence shown here is derived from an EMBL/GenBank/DDBJ whole genome shotgun (WGS) entry which is preliminary data.</text>
</comment>
<dbReference type="InterPro" id="IPR011992">
    <property type="entry name" value="EF-hand-dom_pair"/>
</dbReference>
<dbReference type="SUPFAM" id="SSF47473">
    <property type="entry name" value="EF-hand"/>
    <property type="match status" value="1"/>
</dbReference>
<organism evidence="2 3">
    <name type="scientific">Araneus ventricosus</name>
    <name type="common">Orbweaver spider</name>
    <name type="synonym">Epeira ventricosa</name>
    <dbReference type="NCBI Taxonomy" id="182803"/>
    <lineage>
        <taxon>Eukaryota</taxon>
        <taxon>Metazoa</taxon>
        <taxon>Ecdysozoa</taxon>
        <taxon>Arthropoda</taxon>
        <taxon>Chelicerata</taxon>
        <taxon>Arachnida</taxon>
        <taxon>Araneae</taxon>
        <taxon>Araneomorphae</taxon>
        <taxon>Entelegynae</taxon>
        <taxon>Araneoidea</taxon>
        <taxon>Araneidae</taxon>
        <taxon>Araneus</taxon>
    </lineage>
</organism>
<feature type="transmembrane region" description="Helical" evidence="1">
    <location>
        <begin position="28"/>
        <end position="45"/>
    </location>
</feature>
<dbReference type="OrthoDB" id="424753at2759"/>
<evidence type="ECO:0000256" key="1">
    <source>
        <dbReference type="SAM" id="Phobius"/>
    </source>
</evidence>
<proteinExistence type="predicted"/>
<keyword evidence="1" id="KW-1133">Transmembrane helix</keyword>
<gene>
    <name evidence="2" type="ORF">AVEN_236863_1</name>
</gene>
<accession>A0A4Y2L7J2</accession>
<name>A0A4Y2L7J2_ARAVE</name>
<sequence>MDVGFQVNIDALSLLVLRYMRKDGTLRFGDFVLCILHLMVAFGTFEKKDLLQNGFVKTTLSEWLQASLQC</sequence>
<keyword evidence="1" id="KW-0812">Transmembrane</keyword>
<evidence type="ECO:0000313" key="2">
    <source>
        <dbReference type="EMBL" id="GBN09803.1"/>
    </source>
</evidence>
<protein>
    <recommendedName>
        <fullName evidence="4">EF-hand domain-containing protein</fullName>
    </recommendedName>
</protein>
<keyword evidence="1" id="KW-0472">Membrane</keyword>
<evidence type="ECO:0000313" key="3">
    <source>
        <dbReference type="Proteomes" id="UP000499080"/>
    </source>
</evidence>
<reference evidence="2 3" key="1">
    <citation type="journal article" date="2019" name="Sci. Rep.">
        <title>Orb-weaving spider Araneus ventricosus genome elucidates the spidroin gene catalogue.</title>
        <authorList>
            <person name="Kono N."/>
            <person name="Nakamura H."/>
            <person name="Ohtoshi R."/>
            <person name="Moran D.A.P."/>
            <person name="Shinohara A."/>
            <person name="Yoshida Y."/>
            <person name="Fujiwara M."/>
            <person name="Mori M."/>
            <person name="Tomita M."/>
            <person name="Arakawa K."/>
        </authorList>
    </citation>
    <scope>NUCLEOTIDE SEQUENCE [LARGE SCALE GENOMIC DNA]</scope>
</reference>
<dbReference type="AlphaFoldDB" id="A0A4Y2L7J2"/>
<dbReference type="Proteomes" id="UP000499080">
    <property type="component" value="Unassembled WGS sequence"/>
</dbReference>
<evidence type="ECO:0008006" key="4">
    <source>
        <dbReference type="Google" id="ProtNLM"/>
    </source>
</evidence>
<dbReference type="EMBL" id="BGPR01117387">
    <property type="protein sequence ID" value="GBN09803.1"/>
    <property type="molecule type" value="Genomic_DNA"/>
</dbReference>